<name>A0ABZ1RDI4_9ACTN</name>
<keyword evidence="2" id="KW-1185">Reference proteome</keyword>
<dbReference type="Proteomes" id="UP001432075">
    <property type="component" value="Chromosome"/>
</dbReference>
<protein>
    <submittedName>
        <fullName evidence="1">Ribosome-inactivating family protein</fullName>
    </submittedName>
</protein>
<organism evidence="1 2">
    <name type="scientific">Streptomyces goshikiensis</name>
    <dbReference type="NCBI Taxonomy" id="1942"/>
    <lineage>
        <taxon>Bacteria</taxon>
        <taxon>Bacillati</taxon>
        <taxon>Actinomycetota</taxon>
        <taxon>Actinomycetes</taxon>
        <taxon>Kitasatosporales</taxon>
        <taxon>Streptomycetaceae</taxon>
        <taxon>Streptomyces</taxon>
    </lineage>
</organism>
<sequence>MRAIVLKPVSFSVAHASVGDYRLLASSIRSRAALAQCLPGRAGNEEVSARYLPVRIQLRGLFIELFIELRTQNSVLRITGFRNTFENWQAPPEGRFRHVRDAAAPPGVHHAEALSFEGEVPALEAAAEVGRTGLSLGRRPMMKAVMWLHRNTDPKCTALGMLVLGEMLCEAASSPVLAQEMSRIWMTGGPLPARTEPVPSKSAA</sequence>
<dbReference type="InterPro" id="IPR036041">
    <property type="entry name" value="Ribosome-inact_prot_sf"/>
</dbReference>
<proteinExistence type="predicted"/>
<dbReference type="InterPro" id="IPR001574">
    <property type="entry name" value="Ribosome_inactivat_prot"/>
</dbReference>
<dbReference type="EMBL" id="CP108057">
    <property type="protein sequence ID" value="WUO44842.1"/>
    <property type="molecule type" value="Genomic_DNA"/>
</dbReference>
<dbReference type="RefSeq" id="WP_328775143.1">
    <property type="nucleotide sequence ID" value="NZ_CP108057.1"/>
</dbReference>
<evidence type="ECO:0000313" key="2">
    <source>
        <dbReference type="Proteomes" id="UP001432075"/>
    </source>
</evidence>
<dbReference type="Gene3D" id="3.40.420.10">
    <property type="entry name" value="Ricin (A subunit), domain 1"/>
    <property type="match status" value="1"/>
</dbReference>
<evidence type="ECO:0000313" key="1">
    <source>
        <dbReference type="EMBL" id="WUO44842.1"/>
    </source>
</evidence>
<accession>A0ABZ1RDI4</accession>
<gene>
    <name evidence="1" type="ORF">OHU17_02945</name>
</gene>
<dbReference type="InterPro" id="IPR016138">
    <property type="entry name" value="Ribosome_inactivat_prot_sub1"/>
</dbReference>
<reference evidence="1" key="1">
    <citation type="submission" date="2022-10" db="EMBL/GenBank/DDBJ databases">
        <title>The complete genomes of actinobacterial strains from the NBC collection.</title>
        <authorList>
            <person name="Joergensen T.S."/>
            <person name="Alvarez Arevalo M."/>
            <person name="Sterndorff E.B."/>
            <person name="Faurdal D."/>
            <person name="Vuksanovic O."/>
            <person name="Mourched A.-S."/>
            <person name="Charusanti P."/>
            <person name="Shaw S."/>
            <person name="Blin K."/>
            <person name="Weber T."/>
        </authorList>
    </citation>
    <scope>NUCLEOTIDE SEQUENCE</scope>
    <source>
        <strain evidence="1">NBC_00283</strain>
    </source>
</reference>
<dbReference type="SUPFAM" id="SSF56371">
    <property type="entry name" value="Ribosome inactivating proteins (RIP)"/>
    <property type="match status" value="1"/>
</dbReference>
<dbReference type="Pfam" id="PF00161">
    <property type="entry name" value="RIP"/>
    <property type="match status" value="1"/>
</dbReference>